<gene>
    <name evidence="2" type="ORF">AB0H72_08700</name>
</gene>
<organism evidence="2 3">
    <name type="scientific">Nocardia fusca</name>
    <dbReference type="NCBI Taxonomy" id="941183"/>
    <lineage>
        <taxon>Bacteria</taxon>
        <taxon>Bacillati</taxon>
        <taxon>Actinomycetota</taxon>
        <taxon>Actinomycetes</taxon>
        <taxon>Mycobacteriales</taxon>
        <taxon>Nocardiaceae</taxon>
        <taxon>Nocardia</taxon>
    </lineage>
</organism>
<dbReference type="Proteomes" id="UP001551658">
    <property type="component" value="Unassembled WGS sequence"/>
</dbReference>
<keyword evidence="1" id="KW-0732">Signal</keyword>
<sequence length="148" mass="15843">MAAAAAVLPIMGLTPIPVAHASFPWGACGASSPEDKVVTTFGEWKLLCGNDRSGYRHIQQRHMTDWENLAAIEGRNWRDIADMAMAKAHDAPDWRGPVRDGKYCHTGQIYLVNRATGAIAKTVQPTVIVNANGVIVTAYPGGGCDGRA</sequence>
<evidence type="ECO:0000256" key="1">
    <source>
        <dbReference type="SAM" id="SignalP"/>
    </source>
</evidence>
<keyword evidence="3" id="KW-1185">Reference proteome</keyword>
<protein>
    <submittedName>
        <fullName evidence="2">Uncharacterized protein</fullName>
    </submittedName>
</protein>
<reference evidence="2 3" key="1">
    <citation type="submission" date="2024-06" db="EMBL/GenBank/DDBJ databases">
        <title>The Natural Products Discovery Center: Release of the First 8490 Sequenced Strains for Exploring Actinobacteria Biosynthetic Diversity.</title>
        <authorList>
            <person name="Kalkreuter E."/>
            <person name="Kautsar S.A."/>
            <person name="Yang D."/>
            <person name="Bader C.D."/>
            <person name="Teijaro C.N."/>
            <person name="Fluegel L."/>
            <person name="Davis C.M."/>
            <person name="Simpson J.R."/>
            <person name="Lauterbach L."/>
            <person name="Steele A.D."/>
            <person name="Gui C."/>
            <person name="Meng S."/>
            <person name="Li G."/>
            <person name="Viehrig K."/>
            <person name="Ye F."/>
            <person name="Su P."/>
            <person name="Kiefer A.F."/>
            <person name="Nichols A."/>
            <person name="Cepeda A.J."/>
            <person name="Yan W."/>
            <person name="Fan B."/>
            <person name="Jiang Y."/>
            <person name="Adhikari A."/>
            <person name="Zheng C.-J."/>
            <person name="Schuster L."/>
            <person name="Cowan T.M."/>
            <person name="Smanski M.J."/>
            <person name="Chevrette M.G."/>
            <person name="De Carvalho L.P.S."/>
            <person name="Shen B."/>
        </authorList>
    </citation>
    <scope>NUCLEOTIDE SEQUENCE [LARGE SCALE GENOMIC DNA]</scope>
    <source>
        <strain evidence="2 3">NPDC050671</strain>
    </source>
</reference>
<feature type="chain" id="PRO_5045611320" evidence="1">
    <location>
        <begin position="22"/>
        <end position="148"/>
    </location>
</feature>
<proteinExistence type="predicted"/>
<comment type="caution">
    <text evidence="2">The sequence shown here is derived from an EMBL/GenBank/DDBJ whole genome shotgun (WGS) entry which is preliminary data.</text>
</comment>
<evidence type="ECO:0000313" key="2">
    <source>
        <dbReference type="EMBL" id="MEV0362769.1"/>
    </source>
</evidence>
<feature type="signal peptide" evidence="1">
    <location>
        <begin position="1"/>
        <end position="21"/>
    </location>
</feature>
<dbReference type="EMBL" id="JBFAIH010000003">
    <property type="protein sequence ID" value="MEV0362769.1"/>
    <property type="molecule type" value="Genomic_DNA"/>
</dbReference>
<name>A0ABV3F4Z5_9NOCA</name>
<dbReference type="RefSeq" id="WP_357975830.1">
    <property type="nucleotide sequence ID" value="NZ_JBFAIH010000003.1"/>
</dbReference>
<evidence type="ECO:0000313" key="3">
    <source>
        <dbReference type="Proteomes" id="UP001551658"/>
    </source>
</evidence>
<accession>A0ABV3F4Z5</accession>